<keyword evidence="2 6" id="KW-0808">Transferase</keyword>
<dbReference type="PROSITE" id="PS51187">
    <property type="entry name" value="AUTOINDUCER_SYNTH_2"/>
    <property type="match status" value="1"/>
</dbReference>
<proteinExistence type="inferred from homology"/>
<dbReference type="Gene3D" id="3.40.630.30">
    <property type="match status" value="1"/>
</dbReference>
<keyword evidence="4 5" id="KW-0071">Autoinducer synthesis</keyword>
<dbReference type="EC" id="2.3.1.228" evidence="6"/>
<dbReference type="Pfam" id="PF00765">
    <property type="entry name" value="Autoind_synth"/>
    <property type="match status" value="1"/>
</dbReference>
<evidence type="ECO:0000256" key="3">
    <source>
        <dbReference type="ARBA" id="ARBA00022691"/>
    </source>
</evidence>
<dbReference type="PANTHER" id="PTHR39322:SF1">
    <property type="entry name" value="ISOVALERYL-HOMOSERINE LACTONE SYNTHASE"/>
    <property type="match status" value="1"/>
</dbReference>
<evidence type="ECO:0000313" key="7">
    <source>
        <dbReference type="Proteomes" id="UP000193307"/>
    </source>
</evidence>
<keyword evidence="7" id="KW-1185">Reference proteome</keyword>
<evidence type="ECO:0000256" key="1">
    <source>
        <dbReference type="ARBA" id="ARBA00022654"/>
    </source>
</evidence>
<dbReference type="GO" id="GO:0009372">
    <property type="term" value="P:quorum sensing"/>
    <property type="evidence" value="ECO:0007669"/>
    <property type="project" value="UniProtKB-UniRule"/>
</dbReference>
<protein>
    <submittedName>
        <fullName evidence="6">Isovaleryl-homoserine lactone synthase</fullName>
        <ecNumber evidence="6">2.3.1.228</ecNumber>
    </submittedName>
</protein>
<evidence type="ECO:0000256" key="5">
    <source>
        <dbReference type="PROSITE-ProRule" id="PRU00533"/>
    </source>
</evidence>
<dbReference type="GO" id="GO:0007165">
    <property type="term" value="P:signal transduction"/>
    <property type="evidence" value="ECO:0007669"/>
    <property type="project" value="TreeGrafter"/>
</dbReference>
<accession>A0A1Y5RR87</accession>
<sequence>MIESKKAKRAFPKLLPQHEFDCKEPSSIRRPFFAFGSGSKTPREAEPETVKVPQLEAELPVDSPFEIEATTLSVRNFHEYGDLYSRYLRGRRDVFIIEKGWQLPETDGMEFDQYDTPLARWIVLQGNGTVLGGARISPTTAQCGNHSYMLRDAQLGLLPGLPADMLDETAPVDKEIWEATRLFLTEAVPTELRMQVQSSLMLEMAAAARSVGATHIIGIVPAVFKRWLKRIGMTATEMGPVKIIDGDRVQAALMNVVDGVA</sequence>
<dbReference type="STRING" id="658057.SAMN04488032_102332"/>
<dbReference type="SUPFAM" id="SSF55729">
    <property type="entry name" value="Acyl-CoA N-acyltransferases (Nat)"/>
    <property type="match status" value="1"/>
</dbReference>
<dbReference type="AlphaFoldDB" id="A0A1Y5RR87"/>
<dbReference type="GO" id="GO:0016746">
    <property type="term" value="F:acyltransferase activity"/>
    <property type="evidence" value="ECO:0007669"/>
    <property type="project" value="UniProtKB-KW"/>
</dbReference>
<keyword evidence="3" id="KW-0949">S-adenosyl-L-methionine</keyword>
<evidence type="ECO:0000313" key="6">
    <source>
        <dbReference type="EMBL" id="SLN23522.1"/>
    </source>
</evidence>
<dbReference type="RefSeq" id="WP_244896842.1">
    <property type="nucleotide sequence ID" value="NZ_FWFW01000002.1"/>
</dbReference>
<dbReference type="PANTHER" id="PTHR39322">
    <property type="entry name" value="ACYL-HOMOSERINE-LACTONE SYNTHASE"/>
    <property type="match status" value="1"/>
</dbReference>
<dbReference type="InterPro" id="IPR001690">
    <property type="entry name" value="Autoind_synthase"/>
</dbReference>
<gene>
    <name evidence="6" type="primary">bjaI_1</name>
    <name evidence="6" type="ORF">PAM7971_00754</name>
</gene>
<name>A0A1Y5RR87_9RHOB</name>
<keyword evidence="1 5" id="KW-0673">Quorum sensing</keyword>
<dbReference type="Proteomes" id="UP000193307">
    <property type="component" value="Unassembled WGS sequence"/>
</dbReference>
<comment type="similarity">
    <text evidence="5">Belongs to the autoinducer synthase family.</text>
</comment>
<evidence type="ECO:0000256" key="4">
    <source>
        <dbReference type="ARBA" id="ARBA00022929"/>
    </source>
</evidence>
<organism evidence="6 7">
    <name type="scientific">Pacificibacter marinus</name>
    <dbReference type="NCBI Taxonomy" id="658057"/>
    <lineage>
        <taxon>Bacteria</taxon>
        <taxon>Pseudomonadati</taxon>
        <taxon>Pseudomonadota</taxon>
        <taxon>Alphaproteobacteria</taxon>
        <taxon>Rhodobacterales</taxon>
        <taxon>Roseobacteraceae</taxon>
        <taxon>Pacificibacter</taxon>
    </lineage>
</organism>
<evidence type="ECO:0000256" key="2">
    <source>
        <dbReference type="ARBA" id="ARBA00022679"/>
    </source>
</evidence>
<reference evidence="6 7" key="1">
    <citation type="submission" date="2017-03" db="EMBL/GenBank/DDBJ databases">
        <authorList>
            <person name="Afonso C.L."/>
            <person name="Miller P.J."/>
            <person name="Scott M.A."/>
            <person name="Spackman E."/>
            <person name="Goraichik I."/>
            <person name="Dimitrov K.M."/>
            <person name="Suarez D.L."/>
            <person name="Swayne D.E."/>
        </authorList>
    </citation>
    <scope>NUCLEOTIDE SEQUENCE [LARGE SCALE GENOMIC DNA]</scope>
    <source>
        <strain evidence="6 7">CECT 7971</strain>
    </source>
</reference>
<keyword evidence="6" id="KW-0012">Acyltransferase</keyword>
<dbReference type="EMBL" id="FWFW01000002">
    <property type="protein sequence ID" value="SLN23522.1"/>
    <property type="molecule type" value="Genomic_DNA"/>
</dbReference>
<dbReference type="InterPro" id="IPR016181">
    <property type="entry name" value="Acyl_CoA_acyltransferase"/>
</dbReference>